<accession>A0A1F6D3Q4</accession>
<reference evidence="2 3" key="1">
    <citation type="journal article" date="2016" name="Nat. Commun.">
        <title>Thousands of microbial genomes shed light on interconnected biogeochemical processes in an aquifer system.</title>
        <authorList>
            <person name="Anantharaman K."/>
            <person name="Brown C.T."/>
            <person name="Hug L.A."/>
            <person name="Sharon I."/>
            <person name="Castelle C.J."/>
            <person name="Probst A.J."/>
            <person name="Thomas B.C."/>
            <person name="Singh A."/>
            <person name="Wilkins M.J."/>
            <person name="Karaoz U."/>
            <person name="Brodie E.L."/>
            <person name="Williams K.H."/>
            <person name="Hubbard S.S."/>
            <person name="Banfield J.F."/>
        </authorList>
    </citation>
    <scope>NUCLEOTIDE SEQUENCE [LARGE SCALE GENOMIC DNA]</scope>
    <source>
        <strain evidence="3">RIFCSPLOWO2_12_FULL_64_10</strain>
    </source>
</reference>
<dbReference type="SUPFAM" id="SSF56219">
    <property type="entry name" value="DNase I-like"/>
    <property type="match status" value="1"/>
</dbReference>
<protein>
    <recommendedName>
        <fullName evidence="1">Endonuclease/exonuclease/phosphatase domain-containing protein</fullName>
    </recommendedName>
</protein>
<gene>
    <name evidence="2" type="ORF">A3F84_23875</name>
</gene>
<dbReference type="Pfam" id="PF03372">
    <property type="entry name" value="Exo_endo_phos"/>
    <property type="match status" value="1"/>
</dbReference>
<dbReference type="InterPro" id="IPR036691">
    <property type="entry name" value="Endo/exonu/phosph_ase_sf"/>
</dbReference>
<comment type="caution">
    <text evidence="2">The sequence shown here is derived from an EMBL/GenBank/DDBJ whole genome shotgun (WGS) entry which is preliminary data.</text>
</comment>
<feature type="domain" description="Endonuclease/exonuclease/phosphatase" evidence="1">
    <location>
        <begin position="74"/>
        <end position="287"/>
    </location>
</feature>
<dbReference type="InterPro" id="IPR005135">
    <property type="entry name" value="Endo/exonuclease/phosphatase"/>
</dbReference>
<organism evidence="2 3">
    <name type="scientific">Handelsmanbacteria sp. (strain RIFCSPLOWO2_12_FULL_64_10)</name>
    <dbReference type="NCBI Taxonomy" id="1817868"/>
    <lineage>
        <taxon>Bacteria</taxon>
        <taxon>Candidatus Handelsmaniibacteriota</taxon>
    </lineage>
</organism>
<name>A0A1F6D3Q4_HANXR</name>
<dbReference type="GO" id="GO:0016020">
    <property type="term" value="C:membrane"/>
    <property type="evidence" value="ECO:0007669"/>
    <property type="project" value="GOC"/>
</dbReference>
<dbReference type="PANTHER" id="PTHR14859">
    <property type="entry name" value="CALCOFLUOR WHITE HYPERSENSITIVE PROTEIN PRECURSOR"/>
    <property type="match status" value="1"/>
</dbReference>
<dbReference type="Proteomes" id="UP000178606">
    <property type="component" value="Unassembled WGS sequence"/>
</dbReference>
<evidence type="ECO:0000313" key="2">
    <source>
        <dbReference type="EMBL" id="OGG55652.1"/>
    </source>
</evidence>
<evidence type="ECO:0000313" key="3">
    <source>
        <dbReference type="Proteomes" id="UP000178606"/>
    </source>
</evidence>
<proteinExistence type="predicted"/>
<dbReference type="Gene3D" id="3.60.10.10">
    <property type="entry name" value="Endonuclease/exonuclease/phosphatase"/>
    <property type="match status" value="1"/>
</dbReference>
<dbReference type="GO" id="GO:0006506">
    <property type="term" value="P:GPI anchor biosynthetic process"/>
    <property type="evidence" value="ECO:0007669"/>
    <property type="project" value="TreeGrafter"/>
</dbReference>
<evidence type="ECO:0000259" key="1">
    <source>
        <dbReference type="Pfam" id="PF03372"/>
    </source>
</evidence>
<dbReference type="GO" id="GO:0003824">
    <property type="term" value="F:catalytic activity"/>
    <property type="evidence" value="ECO:0007669"/>
    <property type="project" value="InterPro"/>
</dbReference>
<dbReference type="InterPro" id="IPR051916">
    <property type="entry name" value="GPI-anchor_lipid_remodeler"/>
</dbReference>
<sequence>MDNVNGLSVTAELDHHLTPHFEALRRFSSTAALKASPLYARLKLEIDRVLKGVAQEALTRDPSPARPAIRATAWNIERGRQVDNVVRVLREHPLIRGSDALLLTELDYGMARSGNRNVPREIASALGLHYAFAPCYVNLSKGSGLEDRAASDNAQALHGNALFARHPLRDAHAVSLPNGKDKMRGKEKRLGSQRALVATMDHPLGAVRLVSLHLDAHSTQRHRRRQMRLVLDHLDGLRPALPTLIGGDWNTSTYNSRRALYAILGFWRRVFMGVNYVIRNHYAHPDRWFERRLFRELERRGYRYRDLNQPGGCTLHYDVQSLALNSNLGDWIPQWCFKFINWSLREHQGKCSFKLDWFAGKGIAPASPPEVVEKLSETYGPLSDHDPILLDFLPRR</sequence>
<dbReference type="AlphaFoldDB" id="A0A1F6D3Q4"/>
<dbReference type="PANTHER" id="PTHR14859:SF1">
    <property type="entry name" value="PGAP2-INTERACTING PROTEIN"/>
    <property type="match status" value="1"/>
</dbReference>
<dbReference type="EMBL" id="MFKF01000064">
    <property type="protein sequence ID" value="OGG55652.1"/>
    <property type="molecule type" value="Genomic_DNA"/>
</dbReference>